<dbReference type="Proteomes" id="UP000184498">
    <property type="component" value="Unassembled WGS sequence"/>
</dbReference>
<gene>
    <name evidence="2" type="ORF">SAMN05444371_0432</name>
</gene>
<evidence type="ECO:0000313" key="3">
    <source>
        <dbReference type="Proteomes" id="UP000184498"/>
    </source>
</evidence>
<proteinExistence type="predicted"/>
<dbReference type="STRING" id="216903.SAMN05444371_0432"/>
<evidence type="ECO:0000259" key="1">
    <source>
        <dbReference type="Pfam" id="PF09413"/>
    </source>
</evidence>
<dbReference type="EMBL" id="FRAM01000001">
    <property type="protein sequence ID" value="SHJ95387.1"/>
    <property type="molecule type" value="Genomic_DNA"/>
</dbReference>
<reference evidence="3" key="1">
    <citation type="submission" date="2016-11" db="EMBL/GenBank/DDBJ databases">
        <authorList>
            <person name="Varghese N."/>
            <person name="Submissions S."/>
        </authorList>
    </citation>
    <scope>NUCLEOTIDE SEQUENCE [LARGE SCALE GENOMIC DNA]</scope>
    <source>
        <strain evidence="3">DSM 18016</strain>
    </source>
</reference>
<keyword evidence="3" id="KW-1185">Reference proteome</keyword>
<sequence length="84" mass="9493">MLLKSKSKIMDATTRVAVYESNSPQEIQLVKSKLEDAGIKCDVENSYLSFLSTPTATNTFVKVDIKDEKKAFEIIDEYLKSNQN</sequence>
<evidence type="ECO:0000313" key="2">
    <source>
        <dbReference type="EMBL" id="SHJ95387.1"/>
    </source>
</evidence>
<dbReference type="AlphaFoldDB" id="A0A1M6NI65"/>
<organism evidence="2 3">
    <name type="scientific">Epilithonimonas mollis</name>
    <dbReference type="NCBI Taxonomy" id="216903"/>
    <lineage>
        <taxon>Bacteria</taxon>
        <taxon>Pseudomonadati</taxon>
        <taxon>Bacteroidota</taxon>
        <taxon>Flavobacteriia</taxon>
        <taxon>Flavobacteriales</taxon>
        <taxon>Weeksellaceae</taxon>
        <taxon>Chryseobacterium group</taxon>
        <taxon>Epilithonimonas</taxon>
    </lineage>
</organism>
<protein>
    <submittedName>
        <fullName evidence="2">Putative signal transducing protein</fullName>
    </submittedName>
</protein>
<accession>A0A1M6NI65</accession>
<feature type="domain" description="DUF2007" evidence="1">
    <location>
        <begin position="17"/>
        <end position="77"/>
    </location>
</feature>
<dbReference type="Pfam" id="PF09413">
    <property type="entry name" value="DUF2007"/>
    <property type="match status" value="1"/>
</dbReference>
<name>A0A1M6NI65_9FLAO</name>
<dbReference type="InterPro" id="IPR018551">
    <property type="entry name" value="DUF2007"/>
</dbReference>